<dbReference type="AlphaFoldDB" id="A0A8S9STN1"/>
<proteinExistence type="predicted"/>
<protein>
    <submittedName>
        <fullName evidence="1">Uncharacterized protein</fullName>
    </submittedName>
</protein>
<organism evidence="1 2">
    <name type="scientific">Brassica cretica</name>
    <name type="common">Mustard</name>
    <dbReference type="NCBI Taxonomy" id="69181"/>
    <lineage>
        <taxon>Eukaryota</taxon>
        <taxon>Viridiplantae</taxon>
        <taxon>Streptophyta</taxon>
        <taxon>Embryophyta</taxon>
        <taxon>Tracheophyta</taxon>
        <taxon>Spermatophyta</taxon>
        <taxon>Magnoliopsida</taxon>
        <taxon>eudicotyledons</taxon>
        <taxon>Gunneridae</taxon>
        <taxon>Pentapetalae</taxon>
        <taxon>rosids</taxon>
        <taxon>malvids</taxon>
        <taxon>Brassicales</taxon>
        <taxon>Brassicaceae</taxon>
        <taxon>Brassiceae</taxon>
        <taxon>Brassica</taxon>
    </lineage>
</organism>
<gene>
    <name evidence="1" type="ORF">F2Q69_00034135</name>
</gene>
<name>A0A8S9STN1_BRACR</name>
<comment type="caution">
    <text evidence="1">The sequence shown here is derived from an EMBL/GenBank/DDBJ whole genome shotgun (WGS) entry which is preliminary data.</text>
</comment>
<dbReference type="Proteomes" id="UP000712600">
    <property type="component" value="Unassembled WGS sequence"/>
</dbReference>
<accession>A0A8S9STN1</accession>
<dbReference type="EMBL" id="QGKX02000004">
    <property type="protein sequence ID" value="KAF3604427.1"/>
    <property type="molecule type" value="Genomic_DNA"/>
</dbReference>
<evidence type="ECO:0000313" key="1">
    <source>
        <dbReference type="EMBL" id="KAF3604427.1"/>
    </source>
</evidence>
<evidence type="ECO:0000313" key="2">
    <source>
        <dbReference type="Proteomes" id="UP000712600"/>
    </source>
</evidence>
<sequence>MSLRPARPKWILARPYVLKCEVGPEMQAPVRLDRSSGHGSSQSSFSDACGMVQYTARWTGNASSRTVRSVIRPWFQPKLLSGRMRDGPVHCTVSLSGTVKNMNLG</sequence>
<reference evidence="1" key="1">
    <citation type="submission" date="2019-12" db="EMBL/GenBank/DDBJ databases">
        <title>Genome sequencing and annotation of Brassica cretica.</title>
        <authorList>
            <person name="Studholme D.J."/>
            <person name="Sarris P."/>
        </authorList>
    </citation>
    <scope>NUCLEOTIDE SEQUENCE</scope>
    <source>
        <strain evidence="1">PFS-109/04</strain>
        <tissue evidence="1">Leaf</tissue>
    </source>
</reference>